<dbReference type="CTD" id="713"/>
<evidence type="ECO:0000256" key="4">
    <source>
        <dbReference type="ARBA" id="ARBA00023119"/>
    </source>
</evidence>
<feature type="compositionally biased region" description="Basic and acidic residues" evidence="5">
    <location>
        <begin position="68"/>
        <end position="77"/>
    </location>
</feature>
<dbReference type="PANTHER" id="PTHR15427:SF18">
    <property type="entry name" value="COMPLEMENT C1Q SUBCOMPONENT SUBUNIT B"/>
    <property type="match status" value="1"/>
</dbReference>
<dbReference type="EMBL" id="LT963083">
    <property type="protein sequence ID" value="SOR70301.1"/>
    <property type="molecule type" value="Genomic_DNA"/>
</dbReference>
<dbReference type="Proteomes" id="UP000005447">
    <property type="component" value="Unassembled WGS sequence"/>
</dbReference>
<evidence type="ECO:0000256" key="5">
    <source>
        <dbReference type="SAM" id="MobiDB-lite"/>
    </source>
</evidence>
<dbReference type="GeneTree" id="ENSGT00940000161091"/>
<feature type="chain" id="PRO_5044733061" evidence="6">
    <location>
        <begin position="28"/>
        <end position="251"/>
    </location>
</feature>
<dbReference type="Pfam" id="PF00386">
    <property type="entry name" value="C1q"/>
    <property type="match status" value="1"/>
</dbReference>
<organism evidence="9 10">
    <name type="scientific">Cavia porcellus</name>
    <name type="common">Guinea pig</name>
    <dbReference type="NCBI Taxonomy" id="10141"/>
    <lineage>
        <taxon>Eukaryota</taxon>
        <taxon>Metazoa</taxon>
        <taxon>Chordata</taxon>
        <taxon>Craniata</taxon>
        <taxon>Vertebrata</taxon>
        <taxon>Euteleostomi</taxon>
        <taxon>Mammalia</taxon>
        <taxon>Eutheria</taxon>
        <taxon>Euarchontoglires</taxon>
        <taxon>Glires</taxon>
        <taxon>Rodentia</taxon>
        <taxon>Hystricomorpha</taxon>
        <taxon>Caviidae</taxon>
        <taxon>Cavia</taxon>
    </lineage>
</organism>
<dbReference type="GO" id="GO:0048839">
    <property type="term" value="P:inner ear development"/>
    <property type="evidence" value="ECO:0007669"/>
    <property type="project" value="Ensembl"/>
</dbReference>
<accession>H0VBL8</accession>
<dbReference type="eggNOG" id="ENOG502RYR2">
    <property type="taxonomic scope" value="Eukaryota"/>
</dbReference>
<dbReference type="AlphaFoldDB" id="H0VBL8"/>
<reference evidence="8" key="3">
    <citation type="journal article" date="2019" name="Gene Rep">
        <title>Eutherian third-party data gene collections.</title>
        <authorList>
            <person name="Premzl M."/>
        </authorList>
    </citation>
    <scope>NUCLEOTIDE SEQUENCE</scope>
</reference>
<dbReference type="SUPFAM" id="SSF49842">
    <property type="entry name" value="TNF-like"/>
    <property type="match status" value="1"/>
</dbReference>
<comment type="subcellular location">
    <subcellularLocation>
        <location evidence="1">Secreted</location>
    </subcellularLocation>
</comment>
<reference evidence="10" key="1">
    <citation type="journal article" date="2011" name="Nature">
        <title>A high-resolution map of human evolutionary constraint using 29 mammals.</title>
        <authorList>
            <person name="Lindblad-Toh K."/>
            <person name="Garber M."/>
            <person name="Zuk O."/>
            <person name="Lin M.F."/>
            <person name="Parker B.J."/>
            <person name="Washietl S."/>
            <person name="Kheradpour P."/>
            <person name="Ernst J."/>
            <person name="Jordan G."/>
            <person name="Mauceli E."/>
            <person name="Ward L.D."/>
            <person name="Lowe C.B."/>
            <person name="Holloway A.K."/>
            <person name="Clamp M."/>
            <person name="Gnerre S."/>
            <person name="Alfoldi J."/>
            <person name="Beal K."/>
            <person name="Chang J."/>
            <person name="Clawson H."/>
            <person name="Cuff J."/>
            <person name="Di Palma F."/>
            <person name="Fitzgerald S."/>
            <person name="Flicek P."/>
            <person name="Guttman M."/>
            <person name="Hubisz M.J."/>
            <person name="Jaffe D.B."/>
            <person name="Jungreis I."/>
            <person name="Kent W.J."/>
            <person name="Kostka D."/>
            <person name="Lara M."/>
            <person name="Martins A.L."/>
            <person name="Massingham T."/>
            <person name="Moltke I."/>
            <person name="Raney B.J."/>
            <person name="Rasmussen M.D."/>
            <person name="Robinson J."/>
            <person name="Stark A."/>
            <person name="Vilella A.J."/>
            <person name="Wen J."/>
            <person name="Xie X."/>
            <person name="Zody M.C."/>
            <person name="Baldwin J."/>
            <person name="Bloom T."/>
            <person name="Chin C.W."/>
            <person name="Heiman D."/>
            <person name="Nicol R."/>
            <person name="Nusbaum C."/>
            <person name="Young S."/>
            <person name="Wilkinson J."/>
            <person name="Worley K.C."/>
            <person name="Kovar C.L."/>
            <person name="Muzny D.M."/>
            <person name="Gibbs R.A."/>
            <person name="Cree A."/>
            <person name="Dihn H.H."/>
            <person name="Fowler G."/>
            <person name="Jhangiani S."/>
            <person name="Joshi V."/>
            <person name="Lee S."/>
            <person name="Lewis L.R."/>
            <person name="Nazareth L.V."/>
            <person name="Okwuonu G."/>
            <person name="Santibanez J."/>
            <person name="Warren W.C."/>
            <person name="Mardis E.R."/>
            <person name="Weinstock G.M."/>
            <person name="Wilson R.K."/>
            <person name="Delehaunty K."/>
            <person name="Dooling D."/>
            <person name="Fronik C."/>
            <person name="Fulton L."/>
            <person name="Fulton B."/>
            <person name="Graves T."/>
            <person name="Minx P."/>
            <person name="Sodergren E."/>
            <person name="Birney E."/>
            <person name="Margulies E.H."/>
            <person name="Herrero J."/>
            <person name="Green E.D."/>
            <person name="Haussler D."/>
            <person name="Siepel A."/>
            <person name="Goldman N."/>
            <person name="Pollard K.S."/>
            <person name="Pedersen J.S."/>
            <person name="Lander E.S."/>
            <person name="Kellis M."/>
        </authorList>
    </citation>
    <scope>NUCLEOTIDE SEQUENCE [LARGE SCALE GENOMIC DNA]</scope>
    <source>
        <strain evidence="10">2N</strain>
    </source>
</reference>
<dbReference type="Gene3D" id="2.60.120.40">
    <property type="match status" value="1"/>
</dbReference>
<evidence type="ECO:0000256" key="2">
    <source>
        <dbReference type="ARBA" id="ARBA00022525"/>
    </source>
</evidence>
<feature type="signal peptide" evidence="6">
    <location>
        <begin position="1"/>
        <end position="27"/>
    </location>
</feature>
<dbReference type="OMA" id="WAMLICL"/>
<evidence type="ECO:0000313" key="10">
    <source>
        <dbReference type="Proteomes" id="UP000005447"/>
    </source>
</evidence>
<proteinExistence type="predicted"/>
<gene>
    <name evidence="9" type="primary">C1QB</name>
    <name evidence="8" type="synonym">ADIA</name>
</gene>
<dbReference type="SMART" id="SM00110">
    <property type="entry name" value="C1Q"/>
    <property type="match status" value="1"/>
</dbReference>
<feature type="region of interest" description="Disordered" evidence="5">
    <location>
        <begin position="35"/>
        <end position="114"/>
    </location>
</feature>
<dbReference type="InterPro" id="IPR050392">
    <property type="entry name" value="Collagen/C1q_domain"/>
</dbReference>
<keyword evidence="2" id="KW-0964">Secreted</keyword>
<evidence type="ECO:0000256" key="6">
    <source>
        <dbReference type="SAM" id="SignalP"/>
    </source>
</evidence>
<dbReference type="OrthoDB" id="8964326at2759"/>
<dbReference type="Ensembl" id="ENSCPOT00000008199.3">
    <property type="protein sequence ID" value="ENSCPOP00000007305.3"/>
    <property type="gene ID" value="ENSCPOG00000008124.4"/>
</dbReference>
<evidence type="ECO:0000313" key="8">
    <source>
        <dbReference type="EMBL" id="SOR70301.1"/>
    </source>
</evidence>
<sequence length="251" mass="26364">MKIPWGDVSVLLLLLLLPLLRVSRVQSSCVGHPAIPGIPGIPGVPGSDGQPGTPGTKGEKGSPGLAGDHGEFGEKGDPGIPGNPGKVGPKGPIGPKGAPGIPGGPGPKGESGDYKATQKVAFSALKTLSAPVRAKQAIRFDSVITNVNKNYEPRSGKFTCKVPGLYYFTYHASSRGNLCVNLMQGREHLKKVVTFCDYVRNSFQVTTGGVVLKLEREEMVYLEATNQNALLGIEGANSIFSGFLLFPDVEL</sequence>
<dbReference type="GeneID" id="100715803"/>
<keyword evidence="4" id="KW-0176">Collagen</keyword>
<evidence type="ECO:0000256" key="1">
    <source>
        <dbReference type="ARBA" id="ARBA00004613"/>
    </source>
</evidence>
<dbReference type="GO" id="GO:0098888">
    <property type="term" value="C:extrinsic component of presynaptic membrane"/>
    <property type="evidence" value="ECO:0007669"/>
    <property type="project" value="Ensembl"/>
</dbReference>
<evidence type="ECO:0000259" key="7">
    <source>
        <dbReference type="PROSITE" id="PS50871"/>
    </source>
</evidence>
<evidence type="ECO:0000313" key="9">
    <source>
        <dbReference type="Ensembl" id="ENSCPOP00000007305.3"/>
    </source>
</evidence>
<keyword evidence="3 6" id="KW-0732">Signal</keyword>
<dbReference type="GO" id="GO:0098890">
    <property type="term" value="C:extrinsic component of postsynaptic membrane"/>
    <property type="evidence" value="ECO:0007669"/>
    <property type="project" value="Ensembl"/>
</dbReference>
<reference evidence="8" key="2">
    <citation type="journal article" date="2018" name="Heliyon">
        <title>Comparative genomic analysis of eutherian adiponectin genes.</title>
        <authorList>
            <person name="Premzl M."/>
        </authorList>
    </citation>
    <scope>NUCLEOTIDE SEQUENCE</scope>
</reference>
<dbReference type="PROSITE" id="PS50871">
    <property type="entry name" value="C1Q"/>
    <property type="match status" value="1"/>
</dbReference>
<dbReference type="PANTHER" id="PTHR15427">
    <property type="entry name" value="EMILIN ELASTIN MICROFIBRIL INTERFACE-LOCATED PROTEIN ELASTIN MICROFIBRIL INTERFACER"/>
    <property type="match status" value="1"/>
</dbReference>
<dbReference type="InterPro" id="IPR008160">
    <property type="entry name" value="Collagen"/>
</dbReference>
<dbReference type="VEuPathDB" id="HostDB:ENSCPOG00000008124"/>
<dbReference type="KEGG" id="cpoc:100715803"/>
<name>H0VBL8_CAVPO</name>
<dbReference type="EMBL" id="AAKN02028694">
    <property type="status" value="NOT_ANNOTATED_CDS"/>
    <property type="molecule type" value="Genomic_DNA"/>
</dbReference>
<dbReference type="PRINTS" id="PR00007">
    <property type="entry name" value="COMPLEMNTC1Q"/>
</dbReference>
<dbReference type="GO" id="GO:0005581">
    <property type="term" value="C:collagen trimer"/>
    <property type="evidence" value="ECO:0007669"/>
    <property type="project" value="UniProtKB-KW"/>
</dbReference>
<dbReference type="GO" id="GO:0098978">
    <property type="term" value="C:glutamatergic synapse"/>
    <property type="evidence" value="ECO:0007669"/>
    <property type="project" value="Ensembl"/>
</dbReference>
<dbReference type="FunFam" id="2.60.120.40:FF:000001">
    <property type="entry name" value="Complement C1q B chain"/>
    <property type="match status" value="1"/>
</dbReference>
<dbReference type="GO" id="GO:0098883">
    <property type="term" value="P:synapse pruning"/>
    <property type="evidence" value="ECO:0007669"/>
    <property type="project" value="Ensembl"/>
</dbReference>
<dbReference type="InterPro" id="IPR008983">
    <property type="entry name" value="Tumour_necrosis_fac-like_dom"/>
</dbReference>
<protein>
    <submittedName>
        <fullName evidence="8">Adiponectin A</fullName>
    </submittedName>
    <submittedName>
        <fullName evidence="9">Complement C1q B chain</fullName>
    </submittedName>
</protein>
<feature type="domain" description="C1q" evidence="7">
    <location>
        <begin position="115"/>
        <end position="251"/>
    </location>
</feature>
<dbReference type="HOGENOM" id="CLU_001074_0_2_1"/>
<dbReference type="GO" id="GO:0005576">
    <property type="term" value="C:extracellular region"/>
    <property type="evidence" value="ECO:0007669"/>
    <property type="project" value="UniProtKB-SubCell"/>
</dbReference>
<feature type="compositionally biased region" description="Low complexity" evidence="5">
    <location>
        <begin position="78"/>
        <end position="99"/>
    </location>
</feature>
<reference evidence="9" key="4">
    <citation type="submission" date="2025-05" db="UniProtKB">
        <authorList>
            <consortium name="Ensembl"/>
        </authorList>
    </citation>
    <scope>IDENTIFICATION</scope>
    <source>
        <strain evidence="9">2N</strain>
    </source>
</reference>
<dbReference type="Pfam" id="PF01391">
    <property type="entry name" value="Collagen"/>
    <property type="match status" value="1"/>
</dbReference>
<dbReference type="STRING" id="10141.ENSCPOP00000007305"/>
<feature type="compositionally biased region" description="Gly residues" evidence="5">
    <location>
        <begin position="100"/>
        <end position="109"/>
    </location>
</feature>
<dbReference type="InterPro" id="IPR001073">
    <property type="entry name" value="C1q_dom"/>
</dbReference>
<dbReference type="RefSeq" id="XP_003471385.1">
    <property type="nucleotide sequence ID" value="XM_003471337.5"/>
</dbReference>
<dbReference type="Bgee" id="ENSCPOG00000008124">
    <property type="expression patterns" value="Expressed in liver and 11 other cell types or tissues"/>
</dbReference>
<keyword evidence="10" id="KW-1185">Reference proteome</keyword>
<evidence type="ECO:0000256" key="3">
    <source>
        <dbReference type="ARBA" id="ARBA00022729"/>
    </source>
</evidence>
<dbReference type="GO" id="GO:0042802">
    <property type="term" value="F:identical protein binding"/>
    <property type="evidence" value="ECO:0007669"/>
    <property type="project" value="Ensembl"/>
</dbReference>